<sequence length="321" mass="34518">MFNVSIMQSSPQPVAVIDVGSNSIKLLVARAGLVAGSVETVFAETIETRISAGISRDLPSLQPDAMDAGLQTIQDLLHLAHDYHPFETRLVATSAVRDALNGREFAERVEEATGHELRILSGTEEATLIGRGLACDPQIATLDAFTQMDLGGGSLELIHFHKGTIDQALSLPLGAVRLTERFIHDREAYVSAETAKVVAQHVREQIQRSDFDTSKTSTALIATGGAIAISRAILAAQQDLEIDQRSPALSLAEFEALRDQLCALPLHERLATPHLPAARADILPTALITIATTLQSLGQSSLTHSFYNLRYGIASELLSQS</sequence>
<dbReference type="eggNOG" id="COG0248">
    <property type="taxonomic scope" value="Bacteria"/>
</dbReference>
<dbReference type="KEGG" id="caa:Caka_1789"/>
<dbReference type="Proteomes" id="UP000000925">
    <property type="component" value="Chromosome"/>
</dbReference>
<accession>D5EK59</accession>
<dbReference type="Gene3D" id="3.30.420.150">
    <property type="entry name" value="Exopolyphosphatase. Domain 2"/>
    <property type="match status" value="1"/>
</dbReference>
<evidence type="ECO:0000313" key="2">
    <source>
        <dbReference type="EMBL" id="ADE54808.1"/>
    </source>
</evidence>
<dbReference type="SUPFAM" id="SSF53067">
    <property type="entry name" value="Actin-like ATPase domain"/>
    <property type="match status" value="2"/>
</dbReference>
<dbReference type="InterPro" id="IPR043129">
    <property type="entry name" value="ATPase_NBD"/>
</dbReference>
<dbReference type="AlphaFoldDB" id="D5EK59"/>
<dbReference type="PANTHER" id="PTHR30005">
    <property type="entry name" value="EXOPOLYPHOSPHATASE"/>
    <property type="match status" value="1"/>
</dbReference>
<organism evidence="2 3">
    <name type="scientific">Coraliomargarita akajimensis (strain DSM 45221 / IAM 15411 / JCM 23193 / KCTC 12865 / 04OKA010-24)</name>
    <dbReference type="NCBI Taxonomy" id="583355"/>
    <lineage>
        <taxon>Bacteria</taxon>
        <taxon>Pseudomonadati</taxon>
        <taxon>Verrucomicrobiota</taxon>
        <taxon>Opitutia</taxon>
        <taxon>Puniceicoccales</taxon>
        <taxon>Coraliomargaritaceae</taxon>
        <taxon>Coraliomargarita</taxon>
    </lineage>
</organism>
<dbReference type="STRING" id="583355.Caka_1789"/>
<dbReference type="Gene3D" id="3.30.420.40">
    <property type="match status" value="1"/>
</dbReference>
<dbReference type="OrthoDB" id="9807195at2"/>
<protein>
    <submittedName>
        <fullName evidence="2">Ppx/GppA phosphatase</fullName>
    </submittedName>
</protein>
<dbReference type="InterPro" id="IPR050273">
    <property type="entry name" value="GppA/Ppx_hydrolase"/>
</dbReference>
<dbReference type="Pfam" id="PF02541">
    <property type="entry name" value="Ppx-GppA"/>
    <property type="match status" value="1"/>
</dbReference>
<dbReference type="InterPro" id="IPR003695">
    <property type="entry name" value="Ppx_GppA_N"/>
</dbReference>
<gene>
    <name evidence="2" type="ordered locus">Caka_1789</name>
</gene>
<proteinExistence type="predicted"/>
<feature type="domain" description="Ppx/GppA phosphatase N-terminal" evidence="1">
    <location>
        <begin position="34"/>
        <end position="318"/>
    </location>
</feature>
<evidence type="ECO:0000259" key="1">
    <source>
        <dbReference type="Pfam" id="PF02541"/>
    </source>
</evidence>
<name>D5EK59_CORAD</name>
<dbReference type="CDD" id="cd24006">
    <property type="entry name" value="ASKHA_NBD_PPX_GppA"/>
    <property type="match status" value="1"/>
</dbReference>
<dbReference type="GO" id="GO:0016462">
    <property type="term" value="F:pyrophosphatase activity"/>
    <property type="evidence" value="ECO:0007669"/>
    <property type="project" value="TreeGrafter"/>
</dbReference>
<dbReference type="EMBL" id="CP001998">
    <property type="protein sequence ID" value="ADE54808.1"/>
    <property type="molecule type" value="Genomic_DNA"/>
</dbReference>
<dbReference type="HOGENOM" id="CLU_025908_1_2_0"/>
<keyword evidence="3" id="KW-1185">Reference proteome</keyword>
<evidence type="ECO:0000313" key="3">
    <source>
        <dbReference type="Proteomes" id="UP000000925"/>
    </source>
</evidence>
<reference evidence="2 3" key="1">
    <citation type="journal article" date="2010" name="Stand. Genomic Sci.">
        <title>Complete genome sequence of Coraliomargarita akajimensis type strain (04OKA010-24).</title>
        <authorList>
            <person name="Mavromatis K."/>
            <person name="Abt B."/>
            <person name="Brambilla E."/>
            <person name="Lapidus A."/>
            <person name="Copeland A."/>
            <person name="Deshpande S."/>
            <person name="Nolan M."/>
            <person name="Lucas S."/>
            <person name="Tice H."/>
            <person name="Cheng J.F."/>
            <person name="Han C."/>
            <person name="Detter J.C."/>
            <person name="Woyke T."/>
            <person name="Goodwin L."/>
            <person name="Pitluck S."/>
            <person name="Held B."/>
            <person name="Brettin T."/>
            <person name="Tapia R."/>
            <person name="Ivanova N."/>
            <person name="Mikhailova N."/>
            <person name="Pati A."/>
            <person name="Liolios K."/>
            <person name="Chen A."/>
            <person name="Palaniappan K."/>
            <person name="Land M."/>
            <person name="Hauser L."/>
            <person name="Chang Y.J."/>
            <person name="Jeffries C.D."/>
            <person name="Rohde M."/>
            <person name="Goker M."/>
            <person name="Bristow J."/>
            <person name="Eisen J.A."/>
            <person name="Markowitz V."/>
            <person name="Hugenholtz P."/>
            <person name="Klenk H.P."/>
            <person name="Kyrpides N.C."/>
        </authorList>
    </citation>
    <scope>NUCLEOTIDE SEQUENCE [LARGE SCALE GENOMIC DNA]</scope>
    <source>
        <strain evidence="3">DSM 45221 / IAM 15411 / JCM 23193 / KCTC 12865</strain>
    </source>
</reference>
<dbReference type="PANTHER" id="PTHR30005:SF0">
    <property type="entry name" value="RETROGRADE REGULATION PROTEIN 2"/>
    <property type="match status" value="1"/>
</dbReference>